<evidence type="ECO:0000313" key="1">
    <source>
        <dbReference type="EMBL" id="OEH78494.1"/>
    </source>
</evidence>
<comment type="caution">
    <text evidence="1">The sequence shown here is derived from an EMBL/GenBank/DDBJ whole genome shotgun (WGS) entry which is preliminary data.</text>
</comment>
<evidence type="ECO:0000313" key="2">
    <source>
        <dbReference type="Proteomes" id="UP000095192"/>
    </source>
</evidence>
<gene>
    <name evidence="1" type="ORF">cyc_05654</name>
</gene>
<protein>
    <submittedName>
        <fullName evidence="1">Microneme protein</fullName>
    </submittedName>
</protein>
<accession>A0A1D3D4W2</accession>
<dbReference type="VEuPathDB" id="ToxoDB:cyc_05654"/>
<sequence length="388" mass="42216">MDGRVSALRPDIRRTSDTIEPTLARVSGPLEGAGKSRLPNEILYVLEEIAPHALRSQTYVASNRQAISTARAILQIAAFSPVLVRTRSRNSCLEEAPTSLRSQEMALYVLAVCSVGLFLVAEPTNQVSFSKARSGAFLSPDASNEYATIFLGQVEDADMQQEVEEDTDALVEEATAEERSVLAFLRDQHNAHRNDSRDDDDLGDNDWDDEEHEELIYVCFVSNEGAEWACANRAPQQQYPGGMYCPHDMCCSDTVSYMGKVGKICTSDESFCQSYNAEYSYGRCTCEHKAAECPQNSSCKNTKKGSGCECDHGYIKENGKCVKRGSTATSTTTAAAPHASGKAGPCTATDCRPGFCKVEDDAISCTCVSGYIPKEVNGRPACAYPYAN</sequence>
<keyword evidence="2" id="KW-1185">Reference proteome</keyword>
<organism evidence="1 2">
    <name type="scientific">Cyclospora cayetanensis</name>
    <dbReference type="NCBI Taxonomy" id="88456"/>
    <lineage>
        <taxon>Eukaryota</taxon>
        <taxon>Sar</taxon>
        <taxon>Alveolata</taxon>
        <taxon>Apicomplexa</taxon>
        <taxon>Conoidasida</taxon>
        <taxon>Coccidia</taxon>
        <taxon>Eucoccidiorida</taxon>
        <taxon>Eimeriorina</taxon>
        <taxon>Eimeriidae</taxon>
        <taxon>Cyclospora</taxon>
    </lineage>
</organism>
<dbReference type="InParanoid" id="A0A1D3D4W2"/>
<dbReference type="Proteomes" id="UP000095192">
    <property type="component" value="Unassembled WGS sequence"/>
</dbReference>
<proteinExistence type="predicted"/>
<dbReference type="AlphaFoldDB" id="A0A1D3D4W2"/>
<reference evidence="1 2" key="1">
    <citation type="journal article" date="2016" name="BMC Genomics">
        <title>Comparative genomics reveals Cyclospora cayetanensis possesses coccidia-like metabolism and invasion components but unique surface antigens.</title>
        <authorList>
            <person name="Liu S."/>
            <person name="Wang L."/>
            <person name="Zheng H."/>
            <person name="Xu Z."/>
            <person name="Roellig D.M."/>
            <person name="Li N."/>
            <person name="Frace M.A."/>
            <person name="Tang K."/>
            <person name="Arrowood M.J."/>
            <person name="Moss D.M."/>
            <person name="Zhang L."/>
            <person name="Feng Y."/>
            <person name="Xiao L."/>
        </authorList>
    </citation>
    <scope>NUCLEOTIDE SEQUENCE [LARGE SCALE GENOMIC DNA]</scope>
    <source>
        <strain evidence="1 2">CHN_HEN01</strain>
    </source>
</reference>
<dbReference type="VEuPathDB" id="ToxoDB:LOC34621977"/>
<dbReference type="EMBL" id="JROU02000708">
    <property type="protein sequence ID" value="OEH78494.1"/>
    <property type="molecule type" value="Genomic_DNA"/>
</dbReference>
<dbReference type="Gene3D" id="2.10.25.10">
    <property type="entry name" value="Laminin"/>
    <property type="match status" value="1"/>
</dbReference>
<name>A0A1D3D4W2_9EIME</name>